<dbReference type="EMBL" id="DS231720">
    <property type="protein sequence ID" value="KNB16800.1"/>
    <property type="molecule type" value="Genomic_DNA"/>
</dbReference>
<gene>
    <name evidence="1" type="ORF">FOXG_21797</name>
</gene>
<organism evidence="1 2">
    <name type="scientific">Fusarium oxysporum f. sp. lycopersici (strain 4287 / CBS 123668 / FGSC 9935 / NRRL 34936)</name>
    <name type="common">Fusarium vascular wilt of tomato</name>
    <dbReference type="NCBI Taxonomy" id="426428"/>
    <lineage>
        <taxon>Eukaryota</taxon>
        <taxon>Fungi</taxon>
        <taxon>Dikarya</taxon>
        <taxon>Ascomycota</taxon>
        <taxon>Pezizomycotina</taxon>
        <taxon>Sordariomycetes</taxon>
        <taxon>Hypocreomycetidae</taxon>
        <taxon>Hypocreales</taxon>
        <taxon>Nectriaceae</taxon>
        <taxon>Fusarium</taxon>
        <taxon>Fusarium oxysporum species complex</taxon>
    </lineage>
</organism>
<evidence type="ECO:0000313" key="1">
    <source>
        <dbReference type="EMBL" id="KNB16800.1"/>
    </source>
</evidence>
<evidence type="ECO:0000313" key="2">
    <source>
        <dbReference type="Proteomes" id="UP000009097"/>
    </source>
</evidence>
<sequence>MDERQTIPSFLKHGVVASEAEISRSRRRRCRCTTPSWGSRALYSRPFDPGLQGCVNTRFLSLPAPRTGGLTVIARNFTCSARIASLRAPIKSTKQRRITFHGAVYLR</sequence>
<dbReference type="RefSeq" id="XP_018254845.1">
    <property type="nucleotide sequence ID" value="XM_018402157.1"/>
</dbReference>
<name>A0A0J9W1U4_FUSO4</name>
<dbReference type="VEuPathDB" id="FungiDB:FOXG_21797"/>
<dbReference type="KEGG" id="fox:FOXG_21797"/>
<proteinExistence type="predicted"/>
<protein>
    <submittedName>
        <fullName evidence="1">Uncharacterized protein</fullName>
    </submittedName>
</protein>
<dbReference type="GeneID" id="28962503"/>
<reference evidence="1" key="1">
    <citation type="submission" date="2007-04" db="EMBL/GenBank/DDBJ databases">
        <authorList>
            <consortium name="The Broad Institute Genome Sequencing Platform"/>
            <person name="Birren B."/>
            <person name="Lander E."/>
            <person name="Galagan J."/>
            <person name="Nusbaum C."/>
            <person name="Devon K."/>
            <person name="Ma L.-J."/>
            <person name="Jaffe D."/>
            <person name="Butler J."/>
            <person name="Alvarez P."/>
            <person name="Gnerre S."/>
            <person name="Grabherr M."/>
            <person name="Kleber M."/>
            <person name="Mauceli E."/>
            <person name="Brockman W."/>
            <person name="MacCallum I.A."/>
            <person name="Young S."/>
            <person name="LaButti K."/>
            <person name="DeCaprio D."/>
            <person name="Crawford M."/>
            <person name="Koehrsen M."/>
            <person name="Engels R."/>
            <person name="Montgomery P."/>
            <person name="Pearson M."/>
            <person name="Howarth C."/>
            <person name="Larson L."/>
            <person name="White J."/>
            <person name="O'Leary S."/>
            <person name="Kodira C."/>
            <person name="Zeng Q."/>
            <person name="Yandava C."/>
            <person name="Alvarado L."/>
            <person name="Kistler C."/>
            <person name="Shim W.-B."/>
            <person name="Kang S."/>
            <person name="Woloshuk C."/>
        </authorList>
    </citation>
    <scope>NUCLEOTIDE SEQUENCE</scope>
    <source>
        <strain evidence="1">4287</strain>
    </source>
</reference>
<dbReference type="AlphaFoldDB" id="A0A0J9W1U4"/>
<reference evidence="1" key="2">
    <citation type="journal article" date="2010" name="Nature">
        <title>Comparative genomics reveals mobile pathogenicity chromosomes in Fusarium.</title>
        <authorList>
            <person name="Ma L.J."/>
            <person name="van der Does H.C."/>
            <person name="Borkovich K.A."/>
            <person name="Coleman J.J."/>
            <person name="Daboussi M.J."/>
            <person name="Di Pietro A."/>
            <person name="Dufresne M."/>
            <person name="Freitag M."/>
            <person name="Grabherr M."/>
            <person name="Henrissat B."/>
            <person name="Houterman P.M."/>
            <person name="Kang S."/>
            <person name="Shim W.B."/>
            <person name="Woloshuk C."/>
            <person name="Xie X."/>
            <person name="Xu J.R."/>
            <person name="Antoniw J."/>
            <person name="Baker S.E."/>
            <person name="Bluhm B.H."/>
            <person name="Breakspear A."/>
            <person name="Brown D.W."/>
            <person name="Butchko R.A."/>
            <person name="Chapman S."/>
            <person name="Coulson R."/>
            <person name="Coutinho P.M."/>
            <person name="Danchin E.G."/>
            <person name="Diener A."/>
            <person name="Gale L.R."/>
            <person name="Gardiner D.M."/>
            <person name="Goff S."/>
            <person name="Hammond-Kosack K.E."/>
            <person name="Hilburn K."/>
            <person name="Hua-Van A."/>
            <person name="Jonkers W."/>
            <person name="Kazan K."/>
            <person name="Kodira C.D."/>
            <person name="Koehrsen M."/>
            <person name="Kumar L."/>
            <person name="Lee Y.H."/>
            <person name="Li L."/>
            <person name="Manners J.M."/>
            <person name="Miranda-Saavedra D."/>
            <person name="Mukherjee M."/>
            <person name="Park G."/>
            <person name="Park J."/>
            <person name="Park S.Y."/>
            <person name="Proctor R.H."/>
            <person name="Regev A."/>
            <person name="Ruiz-Roldan M.C."/>
            <person name="Sain D."/>
            <person name="Sakthikumar S."/>
            <person name="Sykes S."/>
            <person name="Schwartz D.C."/>
            <person name="Turgeon B.G."/>
            <person name="Wapinski I."/>
            <person name="Yoder O."/>
            <person name="Young S."/>
            <person name="Zeng Q."/>
            <person name="Zhou S."/>
            <person name="Galagan J."/>
            <person name="Cuomo C.A."/>
            <person name="Kistler H.C."/>
            <person name="Rep M."/>
        </authorList>
    </citation>
    <scope>NUCLEOTIDE SEQUENCE [LARGE SCALE GENOMIC DNA]</scope>
    <source>
        <strain evidence="1">4287</strain>
    </source>
</reference>
<accession>A0A0J9W1U4</accession>
<dbReference type="Proteomes" id="UP000009097">
    <property type="component" value="Unassembled WGS sequence"/>
</dbReference>